<accession>A0A367XRR8</accession>
<dbReference type="OrthoDB" id="3180714at2759"/>
<sequence length="141" mass="16062">MSQRQALDGIHQEYFPLDESTELGHFKRIRKVGDHLQVLICKYESESQTIEISDFASEVSLELSISNLAVIGVPRHVPSTKELTQLWGEEYWPITWKGNPNHQFLNSVEFDMSQETAMVNELLDSLHDDSLSSADYSVLGH</sequence>
<comment type="caution">
    <text evidence="1">The sequence shown here is derived from an EMBL/GenBank/DDBJ whole genome shotgun (WGS) entry which is preliminary data.</text>
</comment>
<organism evidence="1 2">
    <name type="scientific">Candida viswanathii</name>
    <dbReference type="NCBI Taxonomy" id="5486"/>
    <lineage>
        <taxon>Eukaryota</taxon>
        <taxon>Fungi</taxon>
        <taxon>Dikarya</taxon>
        <taxon>Ascomycota</taxon>
        <taxon>Saccharomycotina</taxon>
        <taxon>Pichiomycetes</taxon>
        <taxon>Debaryomycetaceae</taxon>
        <taxon>Candida/Lodderomyces clade</taxon>
        <taxon>Candida</taxon>
    </lineage>
</organism>
<evidence type="ECO:0000313" key="2">
    <source>
        <dbReference type="Proteomes" id="UP000253472"/>
    </source>
</evidence>
<reference evidence="1 2" key="1">
    <citation type="submission" date="2018-06" db="EMBL/GenBank/DDBJ databases">
        <title>Whole genome sequencing of Candida tropicalis (genome annotated by CSBL at Korea University).</title>
        <authorList>
            <person name="Ahn J."/>
        </authorList>
    </citation>
    <scope>NUCLEOTIDE SEQUENCE [LARGE SCALE GENOMIC DNA]</scope>
    <source>
        <strain evidence="1 2">ATCC 20962</strain>
    </source>
</reference>
<protein>
    <submittedName>
        <fullName evidence="1">tRNA-specific adenosine deaminase subunit TAD3</fullName>
    </submittedName>
</protein>
<dbReference type="STRING" id="5486.A0A367XRR8"/>
<keyword evidence="2" id="KW-1185">Reference proteome</keyword>
<dbReference type="Proteomes" id="UP000253472">
    <property type="component" value="Unassembled WGS sequence"/>
</dbReference>
<dbReference type="AlphaFoldDB" id="A0A367XRR8"/>
<gene>
    <name evidence="1" type="primary">TAD3</name>
    <name evidence="1" type="ORF">Cantr_05740</name>
</gene>
<evidence type="ECO:0000313" key="1">
    <source>
        <dbReference type="EMBL" id="RCK55890.1"/>
    </source>
</evidence>
<dbReference type="EMBL" id="QLNQ01000029">
    <property type="protein sequence ID" value="RCK55890.1"/>
    <property type="molecule type" value="Genomic_DNA"/>
</dbReference>
<proteinExistence type="predicted"/>
<name>A0A367XRR8_9ASCO</name>